<sequence length="417" mass="47319">MIRKGFMLFVVLLFSVFITTACGSDEKEEKDDTANAEKSKEEVVKKDEDNKAKEPKNTKEASFSELISYMEKTTEGTADVLYENKEPQTHDMEGVTFTLNSYTLVELNDFHRDYNIPFDDQTNGGVIIAHYSVKNDTDKDVHYMPSLYMTYTGAEKDINNYQELLPKDQQLPILLSPDNDYLLEAGEEVSGYYTYPFGEDRLNDVLEVGSVEVEIPLPQTDKDDFSTSFGEEKTFSFPLDAENQKKAAQEASEGFYEDKVTAENMGDKEMLESEEGIGESKDIDKATVTLEGYQITNFVPNEEEAPRFQADELVLLTVKFTIDNGYDEDISKSSISSTLHLNDGKQWTLNEGMLLPYKNDDVISANDSSDLLQVFLLDKEQYEKIWKDKAFELEIGPMRNIDGKDISKGAEAEFKLK</sequence>
<dbReference type="Proteomes" id="UP000036780">
    <property type="component" value="Unassembled WGS sequence"/>
</dbReference>
<feature type="region of interest" description="Disordered" evidence="1">
    <location>
        <begin position="25"/>
        <end position="59"/>
    </location>
</feature>
<evidence type="ECO:0000256" key="1">
    <source>
        <dbReference type="SAM" id="MobiDB-lite"/>
    </source>
</evidence>
<dbReference type="Pfam" id="PF16781">
    <property type="entry name" value="DUF5068"/>
    <property type="match status" value="1"/>
</dbReference>
<accession>A0A0L0QN17</accession>
<proteinExistence type="predicted"/>
<organism evidence="3 4">
    <name type="scientific">Virgibacillus pantothenticus</name>
    <dbReference type="NCBI Taxonomy" id="1473"/>
    <lineage>
        <taxon>Bacteria</taxon>
        <taxon>Bacillati</taxon>
        <taxon>Bacillota</taxon>
        <taxon>Bacilli</taxon>
        <taxon>Bacillales</taxon>
        <taxon>Bacillaceae</taxon>
        <taxon>Virgibacillus</taxon>
    </lineage>
</organism>
<keyword evidence="4" id="KW-1185">Reference proteome</keyword>
<feature type="chain" id="PRO_5041160035" description="DUF5068 domain-containing protein" evidence="2">
    <location>
        <begin position="24"/>
        <end position="417"/>
    </location>
</feature>
<evidence type="ECO:0008006" key="5">
    <source>
        <dbReference type="Google" id="ProtNLM"/>
    </source>
</evidence>
<dbReference type="GeneID" id="66870923"/>
<keyword evidence="2" id="KW-0732">Signal</keyword>
<dbReference type="PATRIC" id="fig|1473.5.peg.1952"/>
<dbReference type="PROSITE" id="PS51257">
    <property type="entry name" value="PROKAR_LIPOPROTEIN"/>
    <property type="match status" value="1"/>
</dbReference>
<protein>
    <recommendedName>
        <fullName evidence="5">DUF5068 domain-containing protein</fullName>
    </recommendedName>
</protein>
<evidence type="ECO:0000313" key="3">
    <source>
        <dbReference type="EMBL" id="KNE19966.1"/>
    </source>
</evidence>
<dbReference type="InterPro" id="IPR031888">
    <property type="entry name" value="DUF5068"/>
</dbReference>
<dbReference type="OrthoDB" id="2138699at2"/>
<comment type="caution">
    <text evidence="3">The sequence shown here is derived from an EMBL/GenBank/DDBJ whole genome shotgun (WGS) entry which is preliminary data.</text>
</comment>
<dbReference type="RefSeq" id="WP_072742182.1">
    <property type="nucleotide sequence ID" value="NZ_BOSN01000001.1"/>
</dbReference>
<dbReference type="AlphaFoldDB" id="A0A0L0QN17"/>
<name>A0A0L0QN17_VIRPA</name>
<feature type="signal peptide" evidence="2">
    <location>
        <begin position="1"/>
        <end position="23"/>
    </location>
</feature>
<evidence type="ECO:0000256" key="2">
    <source>
        <dbReference type="SAM" id="SignalP"/>
    </source>
</evidence>
<reference evidence="4" key="1">
    <citation type="submission" date="2015-07" db="EMBL/GenBank/DDBJ databases">
        <title>Fjat-10053 dsm26.</title>
        <authorList>
            <person name="Liu B."/>
            <person name="Wang J."/>
            <person name="Zhu Y."/>
            <person name="Liu G."/>
            <person name="Chen Q."/>
            <person name="Chen Z."/>
            <person name="Lan J."/>
            <person name="Che J."/>
            <person name="Ge C."/>
            <person name="Shi H."/>
            <person name="Pan Z."/>
            <person name="Liu X."/>
        </authorList>
    </citation>
    <scope>NUCLEOTIDE SEQUENCE [LARGE SCALE GENOMIC DNA]</scope>
    <source>
        <strain evidence="4">DSM 26</strain>
    </source>
</reference>
<gene>
    <name evidence="3" type="ORF">AFK71_16305</name>
</gene>
<evidence type="ECO:0000313" key="4">
    <source>
        <dbReference type="Proteomes" id="UP000036780"/>
    </source>
</evidence>
<dbReference type="EMBL" id="LGTO01000007">
    <property type="protein sequence ID" value="KNE19966.1"/>
    <property type="molecule type" value="Genomic_DNA"/>
</dbReference>
<dbReference type="Gene3D" id="2.60.40.4170">
    <property type="match status" value="1"/>
</dbReference>